<evidence type="ECO:0000259" key="1">
    <source>
        <dbReference type="Pfam" id="PF08620"/>
    </source>
</evidence>
<dbReference type="InterPro" id="IPR016024">
    <property type="entry name" value="ARM-type_fold"/>
</dbReference>
<feature type="domain" description="RPAP1 C-terminal" evidence="1">
    <location>
        <begin position="41"/>
        <end position="91"/>
    </location>
</feature>
<dbReference type="Proteomes" id="UP000288805">
    <property type="component" value="Unassembled WGS sequence"/>
</dbReference>
<comment type="caution">
    <text evidence="2">The sequence shown here is derived from an EMBL/GenBank/DDBJ whole genome shotgun (WGS) entry which is preliminary data.</text>
</comment>
<reference evidence="2 3" key="1">
    <citation type="journal article" date="2018" name="PLoS Genet.">
        <title>Population sequencing reveals clonal diversity and ancestral inbreeding in the grapevine cultivar Chardonnay.</title>
        <authorList>
            <person name="Roach M.J."/>
            <person name="Johnson D.L."/>
            <person name="Bohlmann J."/>
            <person name="van Vuuren H.J."/>
            <person name="Jones S.J."/>
            <person name="Pretorius I.S."/>
            <person name="Schmidt S.A."/>
            <person name="Borneman A.R."/>
        </authorList>
    </citation>
    <scope>NUCLEOTIDE SEQUENCE [LARGE SCALE GENOMIC DNA]</scope>
    <source>
        <strain evidence="3">cv. Chardonnay</strain>
        <tissue evidence="2">Leaf</tissue>
    </source>
</reference>
<gene>
    <name evidence="2" type="primary">IYO_2</name>
    <name evidence="2" type="ORF">CK203_020450</name>
</gene>
<accession>A0A438IJ09</accession>
<dbReference type="EMBL" id="QGNW01000106">
    <property type="protein sequence ID" value="RVW96701.1"/>
    <property type="molecule type" value="Genomic_DNA"/>
</dbReference>
<organism evidence="2 3">
    <name type="scientific">Vitis vinifera</name>
    <name type="common">Grape</name>
    <dbReference type="NCBI Taxonomy" id="29760"/>
    <lineage>
        <taxon>Eukaryota</taxon>
        <taxon>Viridiplantae</taxon>
        <taxon>Streptophyta</taxon>
        <taxon>Embryophyta</taxon>
        <taxon>Tracheophyta</taxon>
        <taxon>Spermatophyta</taxon>
        <taxon>Magnoliopsida</taxon>
        <taxon>eudicotyledons</taxon>
        <taxon>Gunneridae</taxon>
        <taxon>Pentapetalae</taxon>
        <taxon>rosids</taxon>
        <taxon>Vitales</taxon>
        <taxon>Vitaceae</taxon>
        <taxon>Viteae</taxon>
        <taxon>Vitis</taxon>
    </lineage>
</organism>
<dbReference type="InterPro" id="IPR013929">
    <property type="entry name" value="RPAP1_C"/>
</dbReference>
<dbReference type="SUPFAM" id="SSF48371">
    <property type="entry name" value="ARM repeat"/>
    <property type="match status" value="1"/>
</dbReference>
<evidence type="ECO:0000313" key="3">
    <source>
        <dbReference type="Proteomes" id="UP000288805"/>
    </source>
</evidence>
<name>A0A438IJ09_VITVI</name>
<dbReference type="Pfam" id="PF08620">
    <property type="entry name" value="RPAP1_C"/>
    <property type="match status" value="1"/>
</dbReference>
<evidence type="ECO:0000313" key="2">
    <source>
        <dbReference type="EMBL" id="RVW96701.1"/>
    </source>
</evidence>
<dbReference type="AlphaFoldDB" id="A0A438IJ09"/>
<dbReference type="InterPro" id="IPR055326">
    <property type="entry name" value="MINIYO"/>
</dbReference>
<proteinExistence type="predicted"/>
<dbReference type="PANTHER" id="PTHR47605">
    <property type="entry name" value="TRANSCRIPTIONAL ELONGATION REGULATOR MINIYO"/>
    <property type="match status" value="1"/>
</dbReference>
<sequence>MEDNSVNQVLLIFEHTELKLPVMVWSMWRDNNSVRSGYNADNVTERDFLRTEGDPGAAGYTIKEALALARSTVPGQRALAYHLLASVLYKALDNIHQHQVGMSLDDNHNSVVLACAKVIQCVLSCDMNEYFVDVSERLATCEKVVCTAPVFRSRPEIELGFLHGGFWKYNTKPSNIFPLSEDIMDARVKKKLTIQDDIVVAGQDFAAGLVRMGILPRIRYLLETDPTVALEECMISILIAIARHSPTCANAIIKCERLVQTVVGRFAEKDKMGVYPSKIKSVTLLKVLAQSDKKNCIEFIKSGIFQDATSNLSQCPLSLDQWIKSGKENCKHAFFPAMHLWLNPPTFEKLIENNVLNEFAAITTEAYLVLESLARRLSNFSSQKHISELVDDDKETWSWSHCAQRVTPEDTISLPESGGLLPGLPEFVSKIGLEVINNLFLSFPGVNDKEYGTDPSAGCSFIEELCHLRHHGDYEISLGSTCCLHGLVQQVVSLDNLIQLAKTEIQTPSFQGHSFAKEGKVLEDGVLKWSLIELKTGLITFMKLVTSEWHYLQSIEIFGRGGPAPGVGLGWGASGGGFWSKTVLLAQTDADLLIHLLEIFPFLFSEDIPLDEDMTFTIQRINSALEVCLTLGQGIE</sequence>
<dbReference type="PANTHER" id="PTHR47605:SF2">
    <property type="entry name" value="TRANSCRIPTIONAL ELONGATION REGULATOR MINIYO"/>
    <property type="match status" value="1"/>
</dbReference>
<protein>
    <submittedName>
        <fullName evidence="2">Transcriptional elongation regulator MINIYO</fullName>
    </submittedName>
</protein>